<dbReference type="AlphaFoldDB" id="A0A8C5MGG1"/>
<keyword evidence="8" id="KW-1185">Reference proteome</keyword>
<dbReference type="GO" id="GO:0000045">
    <property type="term" value="P:autophagosome assembly"/>
    <property type="evidence" value="ECO:0007669"/>
    <property type="project" value="InterPro"/>
</dbReference>
<dbReference type="PROSITE" id="PS50082">
    <property type="entry name" value="WD_REPEATS_2"/>
    <property type="match status" value="4"/>
</dbReference>
<protein>
    <recommendedName>
        <fullName evidence="6">Autophagy-related protein 16 domain-containing protein</fullName>
    </recommendedName>
</protein>
<feature type="region of interest" description="Disordered" evidence="5">
    <location>
        <begin position="1"/>
        <end position="96"/>
    </location>
</feature>
<accession>A0A8C5MGG1</accession>
<evidence type="ECO:0000256" key="4">
    <source>
        <dbReference type="PROSITE-ProRule" id="PRU00221"/>
    </source>
</evidence>
<dbReference type="PROSITE" id="PS00678">
    <property type="entry name" value="WD_REPEATS_1"/>
    <property type="match status" value="1"/>
</dbReference>
<dbReference type="InterPro" id="IPR015943">
    <property type="entry name" value="WD40/YVTN_repeat-like_dom_sf"/>
</dbReference>
<dbReference type="Ensembl" id="ENSLLET00000012342.1">
    <property type="protein sequence ID" value="ENSLLEP00000011869.1"/>
    <property type="gene ID" value="ENSLLEG00000007558.1"/>
</dbReference>
<feature type="compositionally biased region" description="Basic residues" evidence="5">
    <location>
        <begin position="26"/>
        <end position="41"/>
    </location>
</feature>
<evidence type="ECO:0000259" key="6">
    <source>
        <dbReference type="Pfam" id="PF08614"/>
    </source>
</evidence>
<evidence type="ECO:0000256" key="1">
    <source>
        <dbReference type="ARBA" id="ARBA00009271"/>
    </source>
</evidence>
<dbReference type="Proteomes" id="UP000694569">
    <property type="component" value="Unplaced"/>
</dbReference>
<evidence type="ECO:0000256" key="5">
    <source>
        <dbReference type="SAM" id="MobiDB-lite"/>
    </source>
</evidence>
<dbReference type="SMART" id="SM00320">
    <property type="entry name" value="WD40"/>
    <property type="match status" value="7"/>
</dbReference>
<dbReference type="PANTHER" id="PTHR19878">
    <property type="entry name" value="AUTOPHAGY PROTEIN 16-LIKE"/>
    <property type="match status" value="1"/>
</dbReference>
<dbReference type="InterPro" id="IPR036322">
    <property type="entry name" value="WD40_repeat_dom_sf"/>
</dbReference>
<keyword evidence="3" id="KW-0677">Repeat</keyword>
<feature type="repeat" description="WD" evidence="4">
    <location>
        <begin position="529"/>
        <end position="570"/>
    </location>
</feature>
<feature type="repeat" description="WD" evidence="4">
    <location>
        <begin position="570"/>
        <end position="611"/>
    </location>
</feature>
<feature type="domain" description="Autophagy-related protein 16" evidence="6">
    <location>
        <begin position="177"/>
        <end position="355"/>
    </location>
</feature>
<feature type="compositionally biased region" description="Pro residues" evidence="5">
    <location>
        <begin position="43"/>
        <end position="90"/>
    </location>
</feature>
<organism evidence="7 8">
    <name type="scientific">Leptobrachium leishanense</name>
    <name type="common">Leishan spiny toad</name>
    <dbReference type="NCBI Taxonomy" id="445787"/>
    <lineage>
        <taxon>Eukaryota</taxon>
        <taxon>Metazoa</taxon>
        <taxon>Chordata</taxon>
        <taxon>Craniata</taxon>
        <taxon>Vertebrata</taxon>
        <taxon>Euteleostomi</taxon>
        <taxon>Amphibia</taxon>
        <taxon>Batrachia</taxon>
        <taxon>Anura</taxon>
        <taxon>Pelobatoidea</taxon>
        <taxon>Megophryidae</taxon>
        <taxon>Leptobrachium</taxon>
    </lineage>
</organism>
<dbReference type="InterPro" id="IPR020472">
    <property type="entry name" value="WD40_PAC1"/>
</dbReference>
<name>A0A8C5MGG1_9ANUR</name>
<evidence type="ECO:0000313" key="8">
    <source>
        <dbReference type="Proteomes" id="UP000694569"/>
    </source>
</evidence>
<keyword evidence="2 4" id="KW-0853">WD repeat</keyword>
<dbReference type="InterPro" id="IPR001680">
    <property type="entry name" value="WD40_rpt"/>
</dbReference>
<dbReference type="PRINTS" id="PR00320">
    <property type="entry name" value="GPROTEINBRPT"/>
</dbReference>
<reference evidence="7" key="1">
    <citation type="submission" date="2025-08" db="UniProtKB">
        <authorList>
            <consortium name="Ensembl"/>
        </authorList>
    </citation>
    <scope>IDENTIFICATION</scope>
</reference>
<dbReference type="CDD" id="cd00200">
    <property type="entry name" value="WD40"/>
    <property type="match status" value="1"/>
</dbReference>
<evidence type="ECO:0000313" key="7">
    <source>
        <dbReference type="Ensembl" id="ENSLLEP00000011869.1"/>
    </source>
</evidence>
<dbReference type="OrthoDB" id="6262491at2759"/>
<feature type="repeat" description="WD" evidence="4">
    <location>
        <begin position="709"/>
        <end position="737"/>
    </location>
</feature>
<dbReference type="PANTHER" id="PTHR19878:SF7">
    <property type="entry name" value="PROTEIN ATG16L2"/>
    <property type="match status" value="1"/>
</dbReference>
<evidence type="ECO:0000256" key="2">
    <source>
        <dbReference type="ARBA" id="ARBA00022574"/>
    </source>
</evidence>
<dbReference type="InterPro" id="IPR045160">
    <property type="entry name" value="ATG16"/>
</dbReference>
<evidence type="ECO:0000256" key="3">
    <source>
        <dbReference type="ARBA" id="ARBA00022737"/>
    </source>
</evidence>
<dbReference type="GeneTree" id="ENSGT00940000153936"/>
<dbReference type="InterPro" id="IPR019775">
    <property type="entry name" value="WD40_repeat_CS"/>
</dbReference>
<dbReference type="Pfam" id="PF08614">
    <property type="entry name" value="ATG16"/>
    <property type="match status" value="1"/>
</dbReference>
<reference evidence="7" key="2">
    <citation type="submission" date="2025-09" db="UniProtKB">
        <authorList>
            <consortium name="Ensembl"/>
        </authorList>
    </citation>
    <scope>IDENTIFICATION</scope>
</reference>
<dbReference type="SUPFAM" id="SSF50978">
    <property type="entry name" value="WD40 repeat-like"/>
    <property type="match status" value="1"/>
</dbReference>
<dbReference type="Pfam" id="PF00400">
    <property type="entry name" value="WD40"/>
    <property type="match status" value="7"/>
</dbReference>
<dbReference type="PROSITE" id="PS50294">
    <property type="entry name" value="WD_REPEATS_REGION"/>
    <property type="match status" value="2"/>
</dbReference>
<dbReference type="Gene3D" id="2.130.10.10">
    <property type="entry name" value="YVTN repeat-like/Quinoprotein amine dehydrogenase"/>
    <property type="match status" value="2"/>
</dbReference>
<comment type="similarity">
    <text evidence="1">Belongs to the WD repeat ATG16 family.</text>
</comment>
<dbReference type="InterPro" id="IPR013923">
    <property type="entry name" value="Autophagy-rel_prot_16_dom"/>
</dbReference>
<sequence>MPTHPQTHLHAHTPPKPISMPTHPQTHLHAHTPPQTHHHAHTPPNPSPCPHTPPNPSPCPHTPNPSPCPHTPPNPSSCPHTPNPSPCPHPPKSKVTHVTPLLAESTQQTQDTYRSFQTDSLHSRVFSSRDGRGFRVVSQSGARCVGTQWAELRGITAIMAAAASLGNSGSKPAWKRQIVRQLRARDQLQKTPYTELFQAYDKLMKRSSLLKELTDALEGGQSRRFWAGTSGSSCTRDAATHQRDIEKLQSYNGELACDACYLRKNVQELDGRLAEQGFRMTALQEATATLCAQRDALQEKVQLSQDANTKLKGEYDQLLCCQDEAGKDLREKELKTEEITDQMTRKKVMEAEEQNRSNESRQSDIWRHHCKKALRKTFSDRTGDSASEVLESFCWCGPIPINDFDLNTEAPELGKLRPSSSLENIRNTRERSQSVPSVPSRVVGVFRRLFDFSSRKELEVSEERWCQPSPICVACGVPSRALSSKEVHDSEVHAVKFSPNPRVVATGGSDRVVKLWEVDGGSLYEQFALEGSCSGITNIEFDSSGSCLLAATFDGAAHLWKLSNRTCESLTGHSKKVTAVRFMMGYNRAVTGSIDRTVKEWDLQKAQCIRSLSAPSYCSDVVCCNSCIISGHWDKKIRFWDSRCKSCITEVMLEDKVTSLSLSPDQAELLSCSRDDVLSLIDLRTGNIRKELRDDGFKCGCDWTKALMSPDGRYAIAGSASGAIYIWNVLTGKTESSLNGQHRSSVNALTWSMSGEYVVSVDRGRKAVLWGQY</sequence>
<proteinExistence type="inferred from homology"/>
<feature type="repeat" description="WD" evidence="4">
    <location>
        <begin position="485"/>
        <end position="526"/>
    </location>
</feature>